<reference evidence="2 3" key="1">
    <citation type="submission" date="2024-01" db="EMBL/GenBank/DDBJ databases">
        <title>Complete Genome Sequence of Alkalicoccus halolimnae BZ-SZ-XJ29T, a Moderately Halophilic Bacterium Isolated from a Salt Lake.</title>
        <authorList>
            <person name="Zhao B."/>
        </authorList>
    </citation>
    <scope>NUCLEOTIDE SEQUENCE [LARGE SCALE GENOMIC DNA]</scope>
    <source>
        <strain evidence="2 3">BZ-SZ-XJ29</strain>
    </source>
</reference>
<dbReference type="EMBL" id="CP144914">
    <property type="protein sequence ID" value="WWD81077.1"/>
    <property type="molecule type" value="Genomic_DNA"/>
</dbReference>
<dbReference type="KEGG" id="ahal:FTX54_005810"/>
<proteinExistence type="predicted"/>
<protein>
    <recommendedName>
        <fullName evidence="4">Cardiolipin synthase N-terminal domain-containing protein</fullName>
    </recommendedName>
</protein>
<name>A0AAJ8LWT6_9BACI</name>
<keyword evidence="1" id="KW-1133">Transmembrane helix</keyword>
<evidence type="ECO:0008006" key="4">
    <source>
        <dbReference type="Google" id="ProtNLM"/>
    </source>
</evidence>
<dbReference type="Proteomes" id="UP000321816">
    <property type="component" value="Chromosome"/>
</dbReference>
<gene>
    <name evidence="2" type="ORF">FTX54_005810</name>
</gene>
<sequence>MMFQEIGIGSGIVFLTILFVGLFILLLNILTSIWSYRDSLRKGNSKEFAIIVLIGTLFFPIIGLIVYLIIRNDK</sequence>
<evidence type="ECO:0000256" key="1">
    <source>
        <dbReference type="SAM" id="Phobius"/>
    </source>
</evidence>
<organism evidence="2 3">
    <name type="scientific">Alkalicoccus halolimnae</name>
    <dbReference type="NCBI Taxonomy" id="1667239"/>
    <lineage>
        <taxon>Bacteria</taxon>
        <taxon>Bacillati</taxon>
        <taxon>Bacillota</taxon>
        <taxon>Bacilli</taxon>
        <taxon>Bacillales</taxon>
        <taxon>Bacillaceae</taxon>
        <taxon>Alkalicoccus</taxon>
    </lineage>
</organism>
<evidence type="ECO:0000313" key="2">
    <source>
        <dbReference type="EMBL" id="WWD81077.1"/>
    </source>
</evidence>
<keyword evidence="1" id="KW-0472">Membrane</keyword>
<dbReference type="RefSeq" id="WP_246125641.1">
    <property type="nucleotide sequence ID" value="NZ_CP144914.1"/>
</dbReference>
<feature type="transmembrane region" description="Helical" evidence="1">
    <location>
        <begin position="48"/>
        <end position="70"/>
    </location>
</feature>
<dbReference type="AlphaFoldDB" id="A0AAJ8LWT6"/>
<feature type="transmembrane region" description="Helical" evidence="1">
    <location>
        <begin position="12"/>
        <end position="36"/>
    </location>
</feature>
<accession>A0AAJ8LWT6</accession>
<keyword evidence="3" id="KW-1185">Reference proteome</keyword>
<keyword evidence="1" id="KW-0812">Transmembrane</keyword>
<evidence type="ECO:0000313" key="3">
    <source>
        <dbReference type="Proteomes" id="UP000321816"/>
    </source>
</evidence>